<evidence type="ECO:0000313" key="6">
    <source>
        <dbReference type="Proteomes" id="UP001285441"/>
    </source>
</evidence>
<gene>
    <name evidence="5" type="ORF">B0H63DRAFT_529171</name>
</gene>
<feature type="domain" description="Nephrocystin 3-like N-terminal" evidence="3">
    <location>
        <begin position="190"/>
        <end position="307"/>
    </location>
</feature>
<name>A0AAE0N2S7_9PEZI</name>
<protein>
    <recommendedName>
        <fullName evidence="7">NACHT domain-containing protein</fullName>
    </recommendedName>
</protein>
<feature type="non-terminal residue" evidence="5">
    <location>
        <position position="1027"/>
    </location>
</feature>
<evidence type="ECO:0000313" key="5">
    <source>
        <dbReference type="EMBL" id="KAK3368801.1"/>
    </source>
</evidence>
<dbReference type="Pfam" id="PF25053">
    <property type="entry name" value="DUF7791"/>
    <property type="match status" value="1"/>
</dbReference>
<dbReference type="InterPro" id="IPR056884">
    <property type="entry name" value="NPHP3-like_N"/>
</dbReference>
<dbReference type="PANTHER" id="PTHR10039:SF5">
    <property type="entry name" value="NACHT DOMAIN-CONTAINING PROTEIN"/>
    <property type="match status" value="1"/>
</dbReference>
<feature type="domain" description="DUF7791" evidence="4">
    <location>
        <begin position="428"/>
        <end position="531"/>
    </location>
</feature>
<feature type="compositionally biased region" description="Low complexity" evidence="2">
    <location>
        <begin position="924"/>
        <end position="938"/>
    </location>
</feature>
<feature type="compositionally biased region" description="Low complexity" evidence="2">
    <location>
        <begin position="884"/>
        <end position="894"/>
    </location>
</feature>
<reference evidence="5" key="2">
    <citation type="submission" date="2023-06" db="EMBL/GenBank/DDBJ databases">
        <authorList>
            <consortium name="Lawrence Berkeley National Laboratory"/>
            <person name="Haridas S."/>
            <person name="Hensen N."/>
            <person name="Bonometti L."/>
            <person name="Westerberg I."/>
            <person name="Brannstrom I.O."/>
            <person name="Guillou S."/>
            <person name="Cros-Aarteil S."/>
            <person name="Calhoun S."/>
            <person name="Kuo A."/>
            <person name="Mondo S."/>
            <person name="Pangilinan J."/>
            <person name="Riley R."/>
            <person name="LaButti K."/>
            <person name="Andreopoulos B."/>
            <person name="Lipzen A."/>
            <person name="Chen C."/>
            <person name="Yanf M."/>
            <person name="Daum C."/>
            <person name="Ng V."/>
            <person name="Clum A."/>
            <person name="Steindorff A."/>
            <person name="Ohm R."/>
            <person name="Martin F."/>
            <person name="Silar P."/>
            <person name="Natvig D."/>
            <person name="Lalanne C."/>
            <person name="Gautier V."/>
            <person name="Ament-velasquez S.L."/>
            <person name="Kruys A."/>
            <person name="Hutchinson M.I."/>
            <person name="Powell A.J."/>
            <person name="Barry K."/>
            <person name="Miller A.N."/>
            <person name="Grigoriev I.V."/>
            <person name="Debuchy R."/>
            <person name="Gladieux P."/>
            <person name="Thoren M.H."/>
            <person name="Johannesson H."/>
        </authorList>
    </citation>
    <scope>NUCLEOTIDE SEQUENCE</scope>
    <source>
        <strain evidence="5">CBS 232.78</strain>
    </source>
</reference>
<accession>A0AAE0N2S7</accession>
<dbReference type="Proteomes" id="UP001285441">
    <property type="component" value="Unassembled WGS sequence"/>
</dbReference>
<feature type="region of interest" description="Disordered" evidence="2">
    <location>
        <begin position="870"/>
        <end position="901"/>
    </location>
</feature>
<dbReference type="EMBL" id="JAULSW010000010">
    <property type="protein sequence ID" value="KAK3368801.1"/>
    <property type="molecule type" value="Genomic_DNA"/>
</dbReference>
<comment type="caution">
    <text evidence="5">The sequence shown here is derived from an EMBL/GenBank/DDBJ whole genome shotgun (WGS) entry which is preliminary data.</text>
</comment>
<dbReference type="InterPro" id="IPR056693">
    <property type="entry name" value="DUF7791"/>
</dbReference>
<sequence length="1027" mass="114043">HNDRIKSLAARLSEYPGLNSVRNEIVEVISVNCRDLKSVVDLGRHETVAAIFKTRGGTSSAISRLTAFASNGKSDLSGKLPKTSITYSSGDVDDAGPEVAAARFYTDHDVSDYGKIIIDALHFRGITERRSTIPPAHEATFEWAWEDSSRPELDGAKWDPLAPWLREHDPPKGHCYWHHLRDWAGQAQLVVSSFYFWYAGTELQKSHAGLLRGLLFNILSSRPELAPILFPDICRAIISGSLLGRLQPSHSELRAAFANLVHSVPDDLRICFIVDGIDEYIGDPNDICELLLEATRNTSIKALVSSRPIPACCDRFRLCPSLRLHDLTSHDISQYVMEMLGSHHLMAKMEAMEPGVTVNVVTQVTSRACGVFLWVVLVVRNLVVRLQNYDTTAALLEEIEKLPPDLEKLYDHMLGSTAETGRILASKFLQLSFAVGDDYESCLQSSFAALSDEACEWRCEIAEGRLRSSCCGLCEVQDSLERPVRFIHRTVVEFLQINTVWEDITRLTSVTSFNSELALISSSVAELKATPVRSWTCKPSHNALTRLLRMLSYESHLSEETRKAFHERYLLEMKALASHWHNPGLFISPGQEEATVLSSYDRALRRLAPEYPHSLILSLGIQAADPYLYEAIENLPALNKAPQLQAFTGAYLMIHMIEEQQAQIRLLMSGAIENCRLSPTAPISCLSGQAKRLWNDRWKDALHKYTGRPWSLWEFLLHYCFSIINGTEDDGFSFQISAMSKSLLVTILALLDRGVPATATITMSFKSSGWTKRDREVSAWSVIMPVLRKIWLSSGSYSARDIDEISELSCKIETSLKRGGGAELDHCFAAPKAPIATKTASRSQDPPPKRRKKPGLIFLTSFGKGLPAREQAMKTTPASPPPASSGSASQSGSSEEADQDFTPTAPWFLHKARVQRDNNHLLAAVSGGSAGTSSSANGPKQPQPPDSVDALWQKKWHITHRSRRVELLSPEEQQLVTDLAQLNLTARENRRCLGALTALKFDKQRKILDCVEAMKAVNLGSTCKGST</sequence>
<feature type="region of interest" description="Disordered" evidence="2">
    <location>
        <begin position="835"/>
        <end position="856"/>
    </location>
</feature>
<organism evidence="5 6">
    <name type="scientific">Podospora didyma</name>
    <dbReference type="NCBI Taxonomy" id="330526"/>
    <lineage>
        <taxon>Eukaryota</taxon>
        <taxon>Fungi</taxon>
        <taxon>Dikarya</taxon>
        <taxon>Ascomycota</taxon>
        <taxon>Pezizomycotina</taxon>
        <taxon>Sordariomycetes</taxon>
        <taxon>Sordariomycetidae</taxon>
        <taxon>Sordariales</taxon>
        <taxon>Podosporaceae</taxon>
        <taxon>Podospora</taxon>
    </lineage>
</organism>
<dbReference type="PANTHER" id="PTHR10039">
    <property type="entry name" value="AMELOGENIN"/>
    <property type="match status" value="1"/>
</dbReference>
<reference evidence="5" key="1">
    <citation type="journal article" date="2023" name="Mol. Phylogenet. Evol.">
        <title>Genome-scale phylogeny and comparative genomics of the fungal order Sordariales.</title>
        <authorList>
            <person name="Hensen N."/>
            <person name="Bonometti L."/>
            <person name="Westerberg I."/>
            <person name="Brannstrom I.O."/>
            <person name="Guillou S."/>
            <person name="Cros-Aarteil S."/>
            <person name="Calhoun S."/>
            <person name="Haridas S."/>
            <person name="Kuo A."/>
            <person name="Mondo S."/>
            <person name="Pangilinan J."/>
            <person name="Riley R."/>
            <person name="LaButti K."/>
            <person name="Andreopoulos B."/>
            <person name="Lipzen A."/>
            <person name="Chen C."/>
            <person name="Yan M."/>
            <person name="Daum C."/>
            <person name="Ng V."/>
            <person name="Clum A."/>
            <person name="Steindorff A."/>
            <person name="Ohm R.A."/>
            <person name="Martin F."/>
            <person name="Silar P."/>
            <person name="Natvig D.O."/>
            <person name="Lalanne C."/>
            <person name="Gautier V."/>
            <person name="Ament-Velasquez S.L."/>
            <person name="Kruys A."/>
            <person name="Hutchinson M.I."/>
            <person name="Powell A.J."/>
            <person name="Barry K."/>
            <person name="Miller A.N."/>
            <person name="Grigoriev I.V."/>
            <person name="Debuchy R."/>
            <person name="Gladieux P."/>
            <person name="Hiltunen Thoren M."/>
            <person name="Johannesson H."/>
        </authorList>
    </citation>
    <scope>NUCLEOTIDE SEQUENCE</scope>
    <source>
        <strain evidence="5">CBS 232.78</strain>
    </source>
</reference>
<evidence type="ECO:0008006" key="7">
    <source>
        <dbReference type="Google" id="ProtNLM"/>
    </source>
</evidence>
<evidence type="ECO:0000259" key="4">
    <source>
        <dbReference type="Pfam" id="PF25053"/>
    </source>
</evidence>
<feature type="region of interest" description="Disordered" evidence="2">
    <location>
        <begin position="924"/>
        <end position="947"/>
    </location>
</feature>
<proteinExistence type="predicted"/>
<evidence type="ECO:0000256" key="1">
    <source>
        <dbReference type="ARBA" id="ARBA00022737"/>
    </source>
</evidence>
<evidence type="ECO:0000256" key="2">
    <source>
        <dbReference type="SAM" id="MobiDB-lite"/>
    </source>
</evidence>
<keyword evidence="6" id="KW-1185">Reference proteome</keyword>
<keyword evidence="1" id="KW-0677">Repeat</keyword>
<dbReference type="Pfam" id="PF24883">
    <property type="entry name" value="NPHP3_N"/>
    <property type="match status" value="1"/>
</dbReference>
<dbReference type="AlphaFoldDB" id="A0AAE0N2S7"/>
<evidence type="ECO:0000259" key="3">
    <source>
        <dbReference type="Pfam" id="PF24883"/>
    </source>
</evidence>